<evidence type="ECO:0000313" key="1">
    <source>
        <dbReference type="EMBL" id="SCL87178.1"/>
    </source>
</evidence>
<organism evidence="1 2">
    <name type="scientific">Bacillus cytotoxicus</name>
    <dbReference type="NCBI Taxonomy" id="580165"/>
    <lineage>
        <taxon>Bacteria</taxon>
        <taxon>Bacillati</taxon>
        <taxon>Bacillota</taxon>
        <taxon>Bacilli</taxon>
        <taxon>Bacillales</taxon>
        <taxon>Bacillaceae</taxon>
        <taxon>Bacillus</taxon>
        <taxon>Bacillus cereus group</taxon>
    </lineage>
</organism>
<dbReference type="RefSeq" id="WP_087098011.1">
    <property type="nucleotide sequence ID" value="NZ_CP066179.1"/>
</dbReference>
<name>A0AAX2CDZ6_9BACI</name>
<comment type="caution">
    <text evidence="1">The sequence shown here is derived from an EMBL/GenBank/DDBJ whole genome shotgun (WGS) entry which is preliminary data.</text>
</comment>
<evidence type="ECO:0008006" key="3">
    <source>
        <dbReference type="Google" id="ProtNLM"/>
    </source>
</evidence>
<dbReference type="AlphaFoldDB" id="A0AAX2CDZ6"/>
<dbReference type="Proteomes" id="UP000242164">
    <property type="component" value="Unassembled WGS sequence"/>
</dbReference>
<dbReference type="SUPFAM" id="SSF56281">
    <property type="entry name" value="Metallo-hydrolase/oxidoreductase"/>
    <property type="match status" value="1"/>
</dbReference>
<gene>
    <name evidence="1" type="ORF">BCB44BAC_01100</name>
</gene>
<reference evidence="1 2" key="1">
    <citation type="submission" date="2016-08" db="EMBL/GenBank/DDBJ databases">
        <authorList>
            <person name="Loux V."/>
            <person name="Rue O."/>
        </authorList>
    </citation>
    <scope>NUCLEOTIDE SEQUENCE [LARGE SCALE GENOMIC DNA]</scope>
    <source>
        <strain evidence="1 2">AFSSA_08CEB44bac</strain>
    </source>
</reference>
<protein>
    <recommendedName>
        <fullName evidence="3">MBL fold metallo-hydrolase</fullName>
    </recommendedName>
</protein>
<dbReference type="EMBL" id="FMIK01000018">
    <property type="protein sequence ID" value="SCL87178.1"/>
    <property type="molecule type" value="Genomic_DNA"/>
</dbReference>
<evidence type="ECO:0000313" key="2">
    <source>
        <dbReference type="Proteomes" id="UP000242164"/>
    </source>
</evidence>
<sequence length="170" mass="19783">MPNITVKMFPAKNGDCFLVSLGLDNKKHILIDCGYVETYRDYLKEELMKIASNGEAIDLMVITYIDQNHILGALVFLEENNEAPFIEIKEIWHNSYRHLQFEKENVEKITEQELTILNREVVLGSSFLQHQIGKSRIRDEEISAKQDTELLTYVERTQEVLIKNLKLTIL</sequence>
<dbReference type="Gene3D" id="3.60.15.10">
    <property type="entry name" value="Ribonuclease Z/Hydroxyacylglutathione hydrolase-like"/>
    <property type="match status" value="1"/>
</dbReference>
<proteinExistence type="predicted"/>
<accession>A0AAX2CDZ6</accession>
<dbReference type="InterPro" id="IPR036866">
    <property type="entry name" value="RibonucZ/Hydroxyglut_hydro"/>
</dbReference>